<name>A0ABQ8L6L4_LABRO</name>
<dbReference type="EMBL" id="JACTAM010002116">
    <property type="protein sequence ID" value="KAI2646024.1"/>
    <property type="molecule type" value="Genomic_DNA"/>
</dbReference>
<sequence>MSSTQWDLKLALVGRTGGGTEVDELTPFEQRVASIVGNTLLSGIIPGAVGDSDLLQDCSKDGATAGTSNDTHSESTPPDQPEPIVSGVSSVSSVPPSAEARPSGSVLTHAVLESQQQIVRAIGEINSHLKNITDALTATH</sequence>
<evidence type="ECO:0000313" key="2">
    <source>
        <dbReference type="EMBL" id="KAI2646024.1"/>
    </source>
</evidence>
<evidence type="ECO:0000256" key="1">
    <source>
        <dbReference type="SAM" id="MobiDB-lite"/>
    </source>
</evidence>
<feature type="compositionally biased region" description="Polar residues" evidence="1">
    <location>
        <begin position="65"/>
        <end position="77"/>
    </location>
</feature>
<feature type="region of interest" description="Disordered" evidence="1">
    <location>
        <begin position="56"/>
        <end position="105"/>
    </location>
</feature>
<comment type="caution">
    <text evidence="2">The sequence shown here is derived from an EMBL/GenBank/DDBJ whole genome shotgun (WGS) entry which is preliminary data.</text>
</comment>
<dbReference type="Proteomes" id="UP000830375">
    <property type="component" value="Unassembled WGS sequence"/>
</dbReference>
<accession>A0ABQ8L6L4</accession>
<organism evidence="2 3">
    <name type="scientific">Labeo rohita</name>
    <name type="common">Indian major carp</name>
    <name type="synonym">Cyprinus rohita</name>
    <dbReference type="NCBI Taxonomy" id="84645"/>
    <lineage>
        <taxon>Eukaryota</taxon>
        <taxon>Metazoa</taxon>
        <taxon>Chordata</taxon>
        <taxon>Craniata</taxon>
        <taxon>Vertebrata</taxon>
        <taxon>Euteleostomi</taxon>
        <taxon>Actinopterygii</taxon>
        <taxon>Neopterygii</taxon>
        <taxon>Teleostei</taxon>
        <taxon>Ostariophysi</taxon>
        <taxon>Cypriniformes</taxon>
        <taxon>Cyprinidae</taxon>
        <taxon>Labeoninae</taxon>
        <taxon>Labeonini</taxon>
        <taxon>Labeo</taxon>
    </lineage>
</organism>
<reference evidence="2 3" key="1">
    <citation type="submission" date="2022-01" db="EMBL/GenBank/DDBJ databases">
        <title>A high-quality chromosome-level genome assembly of rohu carp, Labeo rohita.</title>
        <authorList>
            <person name="Arick M.A. II"/>
            <person name="Hsu C.-Y."/>
            <person name="Magbanua Z."/>
            <person name="Pechanova O."/>
            <person name="Grover C."/>
            <person name="Miller E."/>
            <person name="Thrash A."/>
            <person name="Ezzel L."/>
            <person name="Alam S."/>
            <person name="Benzie J."/>
            <person name="Hamilton M."/>
            <person name="Karsi A."/>
            <person name="Lawrence M.L."/>
            <person name="Peterson D.G."/>
        </authorList>
    </citation>
    <scope>NUCLEOTIDE SEQUENCE [LARGE SCALE GENOMIC DNA]</scope>
    <source>
        <strain evidence="3">BAU-BD-2019</strain>
        <tissue evidence="2">Blood</tissue>
    </source>
</reference>
<keyword evidence="3" id="KW-1185">Reference proteome</keyword>
<protein>
    <submittedName>
        <fullName evidence="2">1-(5-phosphoribosyl)-5-[(5-phosphoribosylamino)methylideneamino] imidazole-4-carboxamide isomerase</fullName>
    </submittedName>
</protein>
<keyword evidence="2" id="KW-0413">Isomerase</keyword>
<proteinExistence type="predicted"/>
<dbReference type="GO" id="GO:0016853">
    <property type="term" value="F:isomerase activity"/>
    <property type="evidence" value="ECO:0007669"/>
    <property type="project" value="UniProtKB-KW"/>
</dbReference>
<feature type="compositionally biased region" description="Low complexity" evidence="1">
    <location>
        <begin position="82"/>
        <end position="97"/>
    </location>
</feature>
<evidence type="ECO:0000313" key="3">
    <source>
        <dbReference type="Proteomes" id="UP000830375"/>
    </source>
</evidence>
<gene>
    <name evidence="2" type="ORF">H4Q32_024546</name>
</gene>